<dbReference type="Proteomes" id="UP001501585">
    <property type="component" value="Unassembled WGS sequence"/>
</dbReference>
<reference evidence="2" key="1">
    <citation type="journal article" date="2019" name="Int. J. Syst. Evol. Microbiol.">
        <title>The Global Catalogue of Microorganisms (GCM) 10K type strain sequencing project: providing services to taxonomists for standard genome sequencing and annotation.</title>
        <authorList>
            <consortium name="The Broad Institute Genomics Platform"/>
            <consortium name="The Broad Institute Genome Sequencing Center for Infectious Disease"/>
            <person name="Wu L."/>
            <person name="Ma J."/>
        </authorList>
    </citation>
    <scope>NUCLEOTIDE SEQUENCE [LARGE SCALE GENOMIC DNA]</scope>
    <source>
        <strain evidence="2">JCM 15313</strain>
    </source>
</reference>
<proteinExistence type="predicted"/>
<dbReference type="EMBL" id="BAAAPC010000019">
    <property type="protein sequence ID" value="GAA2008796.1"/>
    <property type="molecule type" value="Genomic_DNA"/>
</dbReference>
<dbReference type="RefSeq" id="WP_344101700.1">
    <property type="nucleotide sequence ID" value="NZ_BAAAPC010000019.1"/>
</dbReference>
<accession>A0ABN2TGM7</accession>
<keyword evidence="2" id="KW-1185">Reference proteome</keyword>
<evidence type="ECO:0000313" key="1">
    <source>
        <dbReference type="EMBL" id="GAA2008796.1"/>
    </source>
</evidence>
<name>A0ABN2TGM7_9ACTN</name>
<comment type="caution">
    <text evidence="1">The sequence shown here is derived from an EMBL/GenBank/DDBJ whole genome shotgun (WGS) entry which is preliminary data.</text>
</comment>
<organism evidence="1 2">
    <name type="scientific">Nocardiopsis rhodophaea</name>
    <dbReference type="NCBI Taxonomy" id="280238"/>
    <lineage>
        <taxon>Bacteria</taxon>
        <taxon>Bacillati</taxon>
        <taxon>Actinomycetota</taxon>
        <taxon>Actinomycetes</taxon>
        <taxon>Streptosporangiales</taxon>
        <taxon>Nocardiopsidaceae</taxon>
        <taxon>Nocardiopsis</taxon>
    </lineage>
</organism>
<protein>
    <submittedName>
        <fullName evidence="1">Uncharacterized protein</fullName>
    </submittedName>
</protein>
<evidence type="ECO:0000313" key="2">
    <source>
        <dbReference type="Proteomes" id="UP001501585"/>
    </source>
</evidence>
<sequence length="99" mass="10346">MLVGTLSWINGSSPATPAQAIDQLRGYLAAATTERLYAGDRGTVASLSVRTGLTVWCMGGLFRWCDDLGTPQTHSAADPEGAARRISAIKGARPVRSAA</sequence>
<gene>
    <name evidence="1" type="ORF">GCM10009799_40660</name>
</gene>